<evidence type="ECO:0000313" key="3">
    <source>
        <dbReference type="Proteomes" id="UP001152130"/>
    </source>
</evidence>
<name>A0A9W8PR93_9HYPO</name>
<comment type="caution">
    <text evidence="2">The sequence shown here is derived from an EMBL/GenBank/DDBJ whole genome shotgun (WGS) entry which is preliminary data.</text>
</comment>
<protein>
    <submittedName>
        <fullName evidence="2">Uncharacterized protein</fullName>
    </submittedName>
</protein>
<organism evidence="2 3">
    <name type="scientific">Fusarium irregulare</name>
    <dbReference type="NCBI Taxonomy" id="2494466"/>
    <lineage>
        <taxon>Eukaryota</taxon>
        <taxon>Fungi</taxon>
        <taxon>Dikarya</taxon>
        <taxon>Ascomycota</taxon>
        <taxon>Pezizomycotina</taxon>
        <taxon>Sordariomycetes</taxon>
        <taxon>Hypocreomycetidae</taxon>
        <taxon>Hypocreales</taxon>
        <taxon>Nectriaceae</taxon>
        <taxon>Fusarium</taxon>
        <taxon>Fusarium incarnatum-equiseti species complex</taxon>
    </lineage>
</organism>
<gene>
    <name evidence="2" type="ORF">NW766_005772</name>
</gene>
<dbReference type="Proteomes" id="UP001152130">
    <property type="component" value="Unassembled WGS sequence"/>
</dbReference>
<evidence type="ECO:0000313" key="2">
    <source>
        <dbReference type="EMBL" id="KAJ4015429.1"/>
    </source>
</evidence>
<dbReference type="AlphaFoldDB" id="A0A9W8PR93"/>
<proteinExistence type="predicted"/>
<evidence type="ECO:0000256" key="1">
    <source>
        <dbReference type="SAM" id="MobiDB-lite"/>
    </source>
</evidence>
<dbReference type="EMBL" id="JAPDHF010000007">
    <property type="protein sequence ID" value="KAJ4015429.1"/>
    <property type="molecule type" value="Genomic_DNA"/>
</dbReference>
<sequence length="187" mass="21113">MSSHTSTDPDLEREDDEPPRPELATQEIAEETTAASLYQQIVDSTELDKKLLAYLQKIIAIQKEIESVLKQVIAEEQKVASSLQAVMPWEEKLPSVMEEAKAIRATLESTGQWVATTEEWWSYQVERIAESMEMIASQKTLCSSTKEELAGVKRTLREKLYEASLKQASIAKAILDLGEVNVFKEEH</sequence>
<keyword evidence="3" id="KW-1185">Reference proteome</keyword>
<accession>A0A9W8PR93</accession>
<reference evidence="2" key="1">
    <citation type="submission" date="2022-10" db="EMBL/GenBank/DDBJ databases">
        <title>Fusarium specimens isolated from Avocado Roots.</title>
        <authorList>
            <person name="Stajich J."/>
            <person name="Roper C."/>
            <person name="Heimlech-Rivalta G."/>
        </authorList>
    </citation>
    <scope>NUCLEOTIDE SEQUENCE</scope>
    <source>
        <strain evidence="2">CF00143</strain>
    </source>
</reference>
<feature type="region of interest" description="Disordered" evidence="1">
    <location>
        <begin position="1"/>
        <end position="23"/>
    </location>
</feature>